<dbReference type="InterPro" id="IPR002491">
    <property type="entry name" value="ABC_transptr_periplasmic_BD"/>
</dbReference>
<evidence type="ECO:0000256" key="2">
    <source>
        <dbReference type="ARBA" id="ARBA00022729"/>
    </source>
</evidence>
<keyword evidence="2 3" id="KW-0732">Signal</keyword>
<dbReference type="EMBL" id="AAWL01000008">
    <property type="protein sequence ID" value="EAX47631.1"/>
    <property type="molecule type" value="Genomic_DNA"/>
</dbReference>
<dbReference type="InterPro" id="IPR054828">
    <property type="entry name" value="Vit_B12_bind_prot"/>
</dbReference>
<organism evidence="5 6">
    <name type="scientific">Thermosinus carboxydivorans Nor1</name>
    <dbReference type="NCBI Taxonomy" id="401526"/>
    <lineage>
        <taxon>Bacteria</taxon>
        <taxon>Bacillati</taxon>
        <taxon>Bacillota</taxon>
        <taxon>Negativicutes</taxon>
        <taxon>Selenomonadales</taxon>
        <taxon>Sporomusaceae</taxon>
        <taxon>Thermosinus</taxon>
    </lineage>
</organism>
<dbReference type="Proteomes" id="UP000005139">
    <property type="component" value="Unassembled WGS sequence"/>
</dbReference>
<dbReference type="PANTHER" id="PTHR30535:SF34">
    <property type="entry name" value="MOLYBDATE-BINDING PROTEIN MOLA"/>
    <property type="match status" value="1"/>
</dbReference>
<comment type="caution">
    <text evidence="5">The sequence shown here is derived from an EMBL/GenBank/DDBJ whole genome shotgun (WGS) entry which is preliminary data.</text>
</comment>
<dbReference type="Gene3D" id="3.40.50.1980">
    <property type="entry name" value="Nitrogenase molybdenum iron protein domain"/>
    <property type="match status" value="2"/>
</dbReference>
<dbReference type="InterPro" id="IPR050902">
    <property type="entry name" value="ABC_Transporter_SBP"/>
</dbReference>
<sequence length="301" mass="33052">MILLCLLALMAKVVLSGLNPSPEPVLEAKLVDFLGRPIEATMQKPQRIVSLSPGNTEIIFAVGAGNRLVGVTTYCDYPDAARALPKVGGFYDPDVETIILMQPDIVFTSGQMHLRVIQSLERAGIKVVAIEPQSMADVIKAVRLVGELLHEQDNSEKIANQLEQKLRAVQALNQPDKSPHRVFIEVWDVPLLTVGAKSYISDIVTQAGGINVAADRQADYTPCDYEALYAYNPDTYLIVRNGMAGKESRVISKPEVADIEAIRRKRVFYVSDDYLGRPGPRSFIALEQIGEILHGKNGGEQ</sequence>
<dbReference type="SUPFAM" id="SSF53807">
    <property type="entry name" value="Helical backbone' metal receptor"/>
    <property type="match status" value="1"/>
</dbReference>
<name>A1HQS0_9FIRM</name>
<feature type="domain" description="Fe/B12 periplasmic-binding" evidence="4">
    <location>
        <begin position="47"/>
        <end position="297"/>
    </location>
</feature>
<dbReference type="Pfam" id="PF01497">
    <property type="entry name" value="Peripla_BP_2"/>
    <property type="match status" value="1"/>
</dbReference>
<dbReference type="GO" id="GO:0071281">
    <property type="term" value="P:cellular response to iron ion"/>
    <property type="evidence" value="ECO:0007669"/>
    <property type="project" value="TreeGrafter"/>
</dbReference>
<reference evidence="5 6" key="2">
    <citation type="submission" date="2007-01" db="EMBL/GenBank/DDBJ databases">
        <title>Sequencing of the draft genome and assembly of Thermosinus carboxydivorans Nor1.</title>
        <authorList>
            <consortium name="US DOE Joint Genome Institute (JGI-PGF)"/>
            <person name="Copeland A."/>
            <person name="Lucas S."/>
            <person name="Lapidus A."/>
            <person name="Barry K."/>
            <person name="Glavina del Rio T."/>
            <person name="Dalin E."/>
            <person name="Tice H."/>
            <person name="Bruce D."/>
            <person name="Pitluck S."/>
            <person name="Richardson P."/>
        </authorList>
    </citation>
    <scope>NUCLEOTIDE SEQUENCE [LARGE SCALE GENOMIC DNA]</scope>
    <source>
        <strain evidence="5 6">Nor1</strain>
    </source>
</reference>
<feature type="signal peptide" evidence="3">
    <location>
        <begin position="1"/>
        <end position="16"/>
    </location>
</feature>
<dbReference type="AlphaFoldDB" id="A1HQS0"/>
<dbReference type="eggNOG" id="COG0614">
    <property type="taxonomic scope" value="Bacteria"/>
</dbReference>
<dbReference type="CDD" id="cd01144">
    <property type="entry name" value="BtuF"/>
    <property type="match status" value="1"/>
</dbReference>
<keyword evidence="6" id="KW-1185">Reference proteome</keyword>
<feature type="chain" id="PRO_5039306830" evidence="3">
    <location>
        <begin position="17"/>
        <end position="301"/>
    </location>
</feature>
<evidence type="ECO:0000313" key="5">
    <source>
        <dbReference type="EMBL" id="EAX47631.1"/>
    </source>
</evidence>
<accession>A1HQS0</accession>
<comment type="similarity">
    <text evidence="1">Belongs to the bacterial solute-binding protein 8 family.</text>
</comment>
<reference evidence="5 6" key="1">
    <citation type="submission" date="2007-01" db="EMBL/GenBank/DDBJ databases">
        <title>Annotation of the draft genome assembly of Thermosinus carboxydivorans Nor1.</title>
        <authorList>
            <consortium name="US DOE Joint Genome Institute (JGI-ORNL)"/>
            <person name="Larimer F."/>
            <person name="Land M."/>
            <person name="Hauser L."/>
        </authorList>
    </citation>
    <scope>NUCLEOTIDE SEQUENCE [LARGE SCALE GENOMIC DNA]</scope>
    <source>
        <strain evidence="5 6">Nor1</strain>
    </source>
</reference>
<evidence type="ECO:0000313" key="6">
    <source>
        <dbReference type="Proteomes" id="UP000005139"/>
    </source>
</evidence>
<dbReference type="PROSITE" id="PS50983">
    <property type="entry name" value="FE_B12_PBP"/>
    <property type="match status" value="1"/>
</dbReference>
<evidence type="ECO:0000256" key="3">
    <source>
        <dbReference type="SAM" id="SignalP"/>
    </source>
</evidence>
<evidence type="ECO:0000256" key="1">
    <source>
        <dbReference type="ARBA" id="ARBA00008814"/>
    </source>
</evidence>
<dbReference type="RefSeq" id="WP_007289360.1">
    <property type="nucleotide sequence ID" value="NZ_AAWL01000008.1"/>
</dbReference>
<protein>
    <submittedName>
        <fullName evidence="5">Periplasmic binding protein</fullName>
    </submittedName>
</protein>
<proteinExistence type="inferred from homology"/>
<dbReference type="OrthoDB" id="63946at2"/>
<evidence type="ECO:0000259" key="4">
    <source>
        <dbReference type="PROSITE" id="PS50983"/>
    </source>
</evidence>
<gene>
    <name evidence="5" type="ORF">TcarDRAFT_1053</name>
</gene>
<dbReference type="NCBIfam" id="NF038402">
    <property type="entry name" value="TroA_like"/>
    <property type="match status" value="1"/>
</dbReference>
<dbReference type="PANTHER" id="PTHR30535">
    <property type="entry name" value="VITAMIN B12-BINDING PROTEIN"/>
    <property type="match status" value="1"/>
</dbReference>